<evidence type="ECO:0000313" key="3">
    <source>
        <dbReference type="EMBL" id="SGZ51607.1"/>
    </source>
</evidence>
<dbReference type="Pfam" id="PF04119">
    <property type="entry name" value="HSP9_HSP12"/>
    <property type="match status" value="1"/>
</dbReference>
<dbReference type="Proteomes" id="UP000182334">
    <property type="component" value="Chromosome II"/>
</dbReference>
<feature type="region of interest" description="Disordered" evidence="1">
    <location>
        <begin position="1"/>
        <end position="29"/>
    </location>
</feature>
<keyword evidence="5" id="KW-1185">Reference proteome</keyword>
<dbReference type="InterPro" id="IPR007250">
    <property type="entry name" value="HSP9_HSP12"/>
</dbReference>
<accession>A0A1L0BJE2</accession>
<dbReference type="EMBL" id="LT635757">
    <property type="protein sequence ID" value="SGZ50395.1"/>
    <property type="molecule type" value="Genomic_DNA"/>
</dbReference>
<evidence type="ECO:0000313" key="4">
    <source>
        <dbReference type="Proteomes" id="UP000182259"/>
    </source>
</evidence>
<dbReference type="STRING" id="45354.A0A1L0BJE2"/>
<evidence type="ECO:0000313" key="2">
    <source>
        <dbReference type="EMBL" id="SGZ50395.1"/>
    </source>
</evidence>
<reference evidence="4 5" key="1">
    <citation type="submission" date="2016-10" db="EMBL/GenBank/DDBJ databases">
        <authorList>
            <person name="de Groot N.N."/>
        </authorList>
    </citation>
    <scope>NUCLEOTIDE SEQUENCE [LARGE SCALE GENOMIC DNA]</scope>
    <source>
        <strain evidence="2 5">CBS 141442</strain>
        <strain evidence="3 4">PYCC 4715</strain>
    </source>
</reference>
<dbReference type="Gene3D" id="6.10.280.100">
    <property type="match status" value="1"/>
</dbReference>
<sequence>MSDAGRKPFTDKVTEAVKPDSEKSILEKGSETVTDAVDNFAARNVPNLEKSFGQSIADNAKVGHDDAKAAVEKEHANAQQQGATLAETASEYLESAKEQVANAAEYVSLVVTGATEGAKTAANDSKK</sequence>
<dbReference type="OrthoDB" id="2348401at2759"/>
<evidence type="ECO:0000313" key="5">
    <source>
        <dbReference type="Proteomes" id="UP000182334"/>
    </source>
</evidence>
<gene>
    <name evidence="3" type="ORF">SAMEA4029009_CIC11G00000000801</name>
    <name evidence="2" type="ORF">SAMEA4029010_CIC11G00000001817</name>
</gene>
<dbReference type="EMBL" id="LT635765">
    <property type="protein sequence ID" value="SGZ51607.1"/>
    <property type="molecule type" value="Genomic_DNA"/>
</dbReference>
<proteinExistence type="predicted"/>
<protein>
    <submittedName>
        <fullName evidence="3">CIC11C00000000801</fullName>
    </submittedName>
    <submittedName>
        <fullName evidence="2">CIC11C00000001817</fullName>
    </submittedName>
</protein>
<name>A0A1L0BJE2_9ASCO</name>
<dbReference type="AlphaFoldDB" id="A0A1L0BJE2"/>
<evidence type="ECO:0000256" key="1">
    <source>
        <dbReference type="SAM" id="MobiDB-lite"/>
    </source>
</evidence>
<organism evidence="3 4">
    <name type="scientific">Sungouiella intermedia</name>
    <dbReference type="NCBI Taxonomy" id="45354"/>
    <lineage>
        <taxon>Eukaryota</taxon>
        <taxon>Fungi</taxon>
        <taxon>Dikarya</taxon>
        <taxon>Ascomycota</taxon>
        <taxon>Saccharomycotina</taxon>
        <taxon>Pichiomycetes</taxon>
        <taxon>Metschnikowiaceae</taxon>
        <taxon>Sungouiella</taxon>
    </lineage>
</organism>
<dbReference type="Proteomes" id="UP000182259">
    <property type="component" value="Chromosome II"/>
</dbReference>
<dbReference type="PIRSF" id="PIRSF002590">
    <property type="entry name" value="HSP9/HSP12_fun"/>
    <property type="match status" value="1"/>
</dbReference>